<dbReference type="Proteomes" id="UP000663852">
    <property type="component" value="Unassembled WGS sequence"/>
</dbReference>
<sequence>MNKQKSATFIRSASEMVRRTLCGVIDSSSKHCLIANDHIIIITLCDTTHCDCAQMDFPHIPRRHVISNVTLDDYNCFPIPFTLYYNDGEIDENLCYGIRCDIVNKSNEIIYTSHRFIPVLTNKHPKTNIHIVVGPTEDV</sequence>
<organism evidence="1 2">
    <name type="scientific">Adineta ricciae</name>
    <name type="common">Rotifer</name>
    <dbReference type="NCBI Taxonomy" id="249248"/>
    <lineage>
        <taxon>Eukaryota</taxon>
        <taxon>Metazoa</taxon>
        <taxon>Spiralia</taxon>
        <taxon>Gnathifera</taxon>
        <taxon>Rotifera</taxon>
        <taxon>Eurotatoria</taxon>
        <taxon>Bdelloidea</taxon>
        <taxon>Adinetida</taxon>
        <taxon>Adinetidae</taxon>
        <taxon>Adineta</taxon>
    </lineage>
</organism>
<dbReference type="EMBL" id="CAJNOJ010000010">
    <property type="protein sequence ID" value="CAF0784175.1"/>
    <property type="molecule type" value="Genomic_DNA"/>
</dbReference>
<dbReference type="OrthoDB" id="9999528at2759"/>
<comment type="caution">
    <text evidence="1">The sequence shown here is derived from an EMBL/GenBank/DDBJ whole genome shotgun (WGS) entry which is preliminary data.</text>
</comment>
<proteinExistence type="predicted"/>
<evidence type="ECO:0000313" key="1">
    <source>
        <dbReference type="EMBL" id="CAF0784175.1"/>
    </source>
</evidence>
<accession>A0A813RQ28</accession>
<gene>
    <name evidence="1" type="ORF">EDS130_LOCUS4000</name>
</gene>
<evidence type="ECO:0000313" key="2">
    <source>
        <dbReference type="Proteomes" id="UP000663852"/>
    </source>
</evidence>
<protein>
    <submittedName>
        <fullName evidence="1">Uncharacterized protein</fullName>
    </submittedName>
</protein>
<reference evidence="1" key="1">
    <citation type="submission" date="2021-02" db="EMBL/GenBank/DDBJ databases">
        <authorList>
            <person name="Nowell W R."/>
        </authorList>
    </citation>
    <scope>NUCLEOTIDE SEQUENCE</scope>
</reference>
<name>A0A813RQ28_ADIRI</name>
<dbReference type="AlphaFoldDB" id="A0A813RQ28"/>